<sequence>MHLFTSFSALTALAVVAAAPQSVQVQSTRCYTVKGSTQPLSVPTRSQTSNLPCTSTTTVSLTVTTTPAPSTSVVSTTITTTFTAPTTTYTATSTTTATTTSSITSTSTEVDVVSTTTSIVSTSTVPAPANFTPVQSSLPNSTYLGSGGFALAKRDLEERQVDLLGLDGLLNTFAQQVDCIAYSLGVCATATVTSTSTVTAATPTVTTTTTQTQTNTVYPSATETSTVSTTVTTSAYFSTTVTTTTTTTITSVTSTPTFYAACANANMADQINGLNITGLHGLKTPEANVETKGTTAYDCCVAGLQSSYPGLQAYWFLVPTTPSQSAWCNIYYNASTCVTQSDYPYKAYPRKSAARTVVGNFQCGEFNSVYSQ</sequence>
<keyword evidence="3" id="KW-1185">Reference proteome</keyword>
<name>A0A6H0Y2X5_9PEZI</name>
<keyword evidence="1" id="KW-0732">Signal</keyword>
<evidence type="ECO:0000256" key="1">
    <source>
        <dbReference type="SAM" id="SignalP"/>
    </source>
</evidence>
<organism evidence="2 3">
    <name type="scientific">Peltaster fructicola</name>
    <dbReference type="NCBI Taxonomy" id="286661"/>
    <lineage>
        <taxon>Eukaryota</taxon>
        <taxon>Fungi</taxon>
        <taxon>Dikarya</taxon>
        <taxon>Ascomycota</taxon>
        <taxon>Pezizomycotina</taxon>
        <taxon>Dothideomycetes</taxon>
        <taxon>Dothideomycetes incertae sedis</taxon>
        <taxon>Peltaster</taxon>
    </lineage>
</organism>
<dbReference type="AlphaFoldDB" id="A0A6H0Y2X5"/>
<evidence type="ECO:0000313" key="3">
    <source>
        <dbReference type="Proteomes" id="UP000503462"/>
    </source>
</evidence>
<reference evidence="2 3" key="1">
    <citation type="journal article" date="2016" name="Sci. Rep.">
        <title>Peltaster fructicola genome reveals evolution from an invasive phytopathogen to an ectophytic parasite.</title>
        <authorList>
            <person name="Xu C."/>
            <person name="Chen H."/>
            <person name="Gleason M.L."/>
            <person name="Xu J.R."/>
            <person name="Liu H."/>
            <person name="Zhang R."/>
            <person name="Sun G."/>
        </authorList>
    </citation>
    <scope>NUCLEOTIDE SEQUENCE [LARGE SCALE GENOMIC DNA]</scope>
    <source>
        <strain evidence="2 3">LNHT1506</strain>
    </source>
</reference>
<feature type="chain" id="PRO_5026223705" description="Ig-like domain-containing protein" evidence="1">
    <location>
        <begin position="19"/>
        <end position="372"/>
    </location>
</feature>
<evidence type="ECO:0008006" key="4">
    <source>
        <dbReference type="Google" id="ProtNLM"/>
    </source>
</evidence>
<protein>
    <recommendedName>
        <fullName evidence="4">Ig-like domain-containing protein</fullName>
    </recommendedName>
</protein>
<gene>
    <name evidence="2" type="ORF">AMS68_006881</name>
</gene>
<proteinExistence type="predicted"/>
<dbReference type="EMBL" id="CP051143">
    <property type="protein sequence ID" value="QIX01364.1"/>
    <property type="molecule type" value="Genomic_DNA"/>
</dbReference>
<accession>A0A6H0Y2X5</accession>
<evidence type="ECO:0000313" key="2">
    <source>
        <dbReference type="EMBL" id="QIX01364.1"/>
    </source>
</evidence>
<dbReference type="Proteomes" id="UP000503462">
    <property type="component" value="Chromosome 5"/>
</dbReference>
<feature type="signal peptide" evidence="1">
    <location>
        <begin position="1"/>
        <end position="18"/>
    </location>
</feature>